<sequence>QKSECIRGSDAPVGALQFRRLRVWSSDCPPCSQQPTQQSLSSALPHIGHLWSTFKPKPPPNSSILADTSTMATSIFRQALPSTVREIRLHFSPTQANQVKSFIHSNYSSIKSSNPDLPILFRESFVGTPARAIVRFEYGVEKQVSLEQAKSSSEIESLLSDLIQGKN</sequence>
<proteinExistence type="predicted"/>
<evidence type="ECO:0000313" key="2">
    <source>
        <dbReference type="Proteomes" id="UP001060170"/>
    </source>
</evidence>
<evidence type="ECO:0000313" key="1">
    <source>
        <dbReference type="EMBL" id="KAI7940711.1"/>
    </source>
</evidence>
<name>A0ACC0DXH9_9BASI</name>
<reference evidence="2" key="2">
    <citation type="journal article" date="2018" name="Mol. Plant Microbe Interact.">
        <title>Genome sequence resources for the wheat stripe rust pathogen (Puccinia striiformis f. sp. tritici) and the barley stripe rust pathogen (Puccinia striiformis f. sp. hordei).</title>
        <authorList>
            <person name="Xia C."/>
            <person name="Wang M."/>
            <person name="Yin C."/>
            <person name="Cornejo O.E."/>
            <person name="Hulbert S.H."/>
            <person name="Chen X."/>
        </authorList>
    </citation>
    <scope>NUCLEOTIDE SEQUENCE [LARGE SCALE GENOMIC DNA]</scope>
    <source>
        <strain evidence="2">93-210</strain>
    </source>
</reference>
<organism evidence="1 2">
    <name type="scientific">Puccinia striiformis f. sp. tritici</name>
    <dbReference type="NCBI Taxonomy" id="168172"/>
    <lineage>
        <taxon>Eukaryota</taxon>
        <taxon>Fungi</taxon>
        <taxon>Dikarya</taxon>
        <taxon>Basidiomycota</taxon>
        <taxon>Pucciniomycotina</taxon>
        <taxon>Pucciniomycetes</taxon>
        <taxon>Pucciniales</taxon>
        <taxon>Pucciniaceae</taxon>
        <taxon>Puccinia</taxon>
    </lineage>
</organism>
<gene>
    <name evidence="1" type="ORF">MJO28_012996</name>
</gene>
<reference evidence="1 2" key="3">
    <citation type="journal article" date="2022" name="Microbiol. Spectr.">
        <title>Folding features and dynamics of 3D genome architecture in plant fungal pathogens.</title>
        <authorList>
            <person name="Xia C."/>
        </authorList>
    </citation>
    <scope>NUCLEOTIDE SEQUENCE [LARGE SCALE GENOMIC DNA]</scope>
    <source>
        <strain evidence="1 2">93-210</strain>
    </source>
</reference>
<comment type="caution">
    <text evidence="1">The sequence shown here is derived from an EMBL/GenBank/DDBJ whole genome shotgun (WGS) entry which is preliminary data.</text>
</comment>
<dbReference type="Proteomes" id="UP001060170">
    <property type="component" value="Chromosome 13"/>
</dbReference>
<accession>A0ACC0DXH9</accession>
<feature type="non-terminal residue" evidence="1">
    <location>
        <position position="1"/>
    </location>
</feature>
<dbReference type="EMBL" id="CM045877">
    <property type="protein sequence ID" value="KAI7940711.1"/>
    <property type="molecule type" value="Genomic_DNA"/>
</dbReference>
<protein>
    <submittedName>
        <fullName evidence="1">Uncharacterized protein</fullName>
    </submittedName>
</protein>
<keyword evidence="2" id="KW-1185">Reference proteome</keyword>
<reference evidence="2" key="1">
    <citation type="journal article" date="2018" name="BMC Genomics">
        <title>Genomic insights into host adaptation between the wheat stripe rust pathogen (Puccinia striiformis f. sp. tritici) and the barley stripe rust pathogen (Puccinia striiformis f. sp. hordei).</title>
        <authorList>
            <person name="Xia C."/>
            <person name="Wang M."/>
            <person name="Yin C."/>
            <person name="Cornejo O.E."/>
            <person name="Hulbert S.H."/>
            <person name="Chen X."/>
        </authorList>
    </citation>
    <scope>NUCLEOTIDE SEQUENCE [LARGE SCALE GENOMIC DNA]</scope>
    <source>
        <strain evidence="2">93-210</strain>
    </source>
</reference>